<feature type="transmembrane region" description="Helical" evidence="2">
    <location>
        <begin position="453"/>
        <end position="477"/>
    </location>
</feature>
<comment type="caution">
    <text evidence="3">The sequence shown here is derived from an EMBL/GenBank/DDBJ whole genome shotgun (WGS) entry which is preliminary data.</text>
</comment>
<dbReference type="AlphaFoldDB" id="A0A640KLC6"/>
<keyword evidence="2" id="KW-0812">Transmembrane</keyword>
<dbReference type="PANTHER" id="PTHR33297:SF6">
    <property type="entry name" value="AMASTIN-LIKE PROTEIN"/>
    <property type="match status" value="1"/>
</dbReference>
<dbReference type="PANTHER" id="PTHR33297">
    <property type="entry name" value="AMASTIN-LIKE SURFACE PROTEIN-LIKE PROTEIN-RELATED"/>
    <property type="match status" value="1"/>
</dbReference>
<feature type="region of interest" description="Disordered" evidence="1">
    <location>
        <begin position="1"/>
        <end position="45"/>
    </location>
</feature>
<name>A0A640KLC6_LEITA</name>
<dbReference type="OrthoDB" id="266115at2759"/>
<feature type="transmembrane region" description="Helical" evidence="2">
    <location>
        <begin position="497"/>
        <end position="518"/>
    </location>
</feature>
<feature type="compositionally biased region" description="Low complexity" evidence="1">
    <location>
        <begin position="139"/>
        <end position="172"/>
    </location>
</feature>
<feature type="transmembrane region" description="Helical" evidence="2">
    <location>
        <begin position="416"/>
        <end position="441"/>
    </location>
</feature>
<evidence type="ECO:0000256" key="1">
    <source>
        <dbReference type="SAM" id="MobiDB-lite"/>
    </source>
</evidence>
<sequence>MSQAVRAKKMFDDISSFSEEDVADDKAMQQTTKSPSETRLAQHVDPAVPSLAAFSSTAAPCVDIDDENPNAFAPKSASSFQQPTGPEGTGEEGVENVTMVARVSVSLTSKPSPRGASPAAPPVQTQELVQYPSAATHTQQQSESSASSAPAALSQQQSSSEEVEAAASPQQADASNASLQKSSRRPCSPREQSSGVEDHIRGTVSSGAEGDPPVQYPQLEKAEGRAFGSSEKREVVNSARFSPANFDDDEVCEQYTPPSNSRAAAAQREHSGKDYAAYGGTDPGPRQVSHRKDSKSEDFPFAVYIFPRLNPALVGHEGACTTGAAMKEGEEMPANVVERCCAYLMMADIRVSVYFVLLFASLVLVVLSICTSQLDIVGAACFTYWGYKDNCDNTTYSIIRPFYPTASIRGHLGVGAAFSVITLIVYLVNFVFAVIVVCCLSTAPYTISFNSRIILGVLGCVGVITQLISWAVVARIYNAGYYTAGELTYGAGFGFNLSSWVLNLLGVVLLFAIPSHLVKQHHQHSRRQEIA</sequence>
<gene>
    <name evidence="3" type="ORF">LtaPh_2814600</name>
</gene>
<evidence type="ECO:0000313" key="4">
    <source>
        <dbReference type="Proteomes" id="UP000419144"/>
    </source>
</evidence>
<feature type="compositionally biased region" description="Polar residues" evidence="1">
    <location>
        <begin position="28"/>
        <end position="39"/>
    </location>
</feature>
<keyword evidence="2" id="KW-0472">Membrane</keyword>
<feature type="transmembrane region" description="Helical" evidence="2">
    <location>
        <begin position="353"/>
        <end position="374"/>
    </location>
</feature>
<keyword evidence="2" id="KW-1133">Transmembrane helix</keyword>
<feature type="region of interest" description="Disordered" evidence="1">
    <location>
        <begin position="248"/>
        <end position="292"/>
    </location>
</feature>
<evidence type="ECO:0000313" key="3">
    <source>
        <dbReference type="EMBL" id="GET90061.1"/>
    </source>
</evidence>
<dbReference type="Proteomes" id="UP000419144">
    <property type="component" value="Unassembled WGS sequence"/>
</dbReference>
<dbReference type="InterPro" id="IPR009944">
    <property type="entry name" value="Amastin"/>
</dbReference>
<feature type="region of interest" description="Disordered" evidence="1">
    <location>
        <begin position="132"/>
        <end position="216"/>
    </location>
</feature>
<organism evidence="3 4">
    <name type="scientific">Leishmania tarentolae</name>
    <name type="common">Sauroleishmania tarentolae</name>
    <dbReference type="NCBI Taxonomy" id="5689"/>
    <lineage>
        <taxon>Eukaryota</taxon>
        <taxon>Discoba</taxon>
        <taxon>Euglenozoa</taxon>
        <taxon>Kinetoplastea</taxon>
        <taxon>Metakinetoplastina</taxon>
        <taxon>Trypanosomatida</taxon>
        <taxon>Trypanosomatidae</taxon>
        <taxon>Leishmaniinae</taxon>
        <taxon>Leishmania</taxon>
        <taxon>lizard Leishmania</taxon>
    </lineage>
</organism>
<dbReference type="VEuPathDB" id="TriTrypDB:LtaPh_2814600"/>
<feature type="region of interest" description="Disordered" evidence="1">
    <location>
        <begin position="61"/>
        <end position="95"/>
    </location>
</feature>
<dbReference type="Pfam" id="PF07344">
    <property type="entry name" value="Amastin"/>
    <property type="match status" value="1"/>
</dbReference>
<dbReference type="EMBL" id="BLBS01000039">
    <property type="protein sequence ID" value="GET90061.1"/>
    <property type="molecule type" value="Genomic_DNA"/>
</dbReference>
<proteinExistence type="predicted"/>
<accession>A0A640KLC6</accession>
<keyword evidence="4" id="KW-1185">Reference proteome</keyword>
<evidence type="ECO:0000256" key="2">
    <source>
        <dbReference type="SAM" id="Phobius"/>
    </source>
</evidence>
<protein>
    <submittedName>
        <fullName evidence="3">Amastin-like protein</fullName>
    </submittedName>
</protein>
<reference evidence="3" key="1">
    <citation type="submission" date="2019-11" db="EMBL/GenBank/DDBJ databases">
        <title>Leishmania tarentolae CDS.</title>
        <authorList>
            <person name="Goto Y."/>
            <person name="Yamagishi J."/>
        </authorList>
    </citation>
    <scope>NUCLEOTIDE SEQUENCE [LARGE SCALE GENOMIC DNA]</scope>
    <source>
        <strain evidence="3">Parrot Tar II</strain>
    </source>
</reference>